<dbReference type="PANTHER" id="PTHR36078">
    <property type="entry name" value="BNACNNG21220D PROTEIN"/>
    <property type="match status" value="1"/>
</dbReference>
<feature type="compositionally biased region" description="Pro residues" evidence="1">
    <location>
        <begin position="1"/>
        <end position="11"/>
    </location>
</feature>
<organism evidence="2 3">
    <name type="scientific">Nepenthes gracilis</name>
    <name type="common">Slender pitcher plant</name>
    <dbReference type="NCBI Taxonomy" id="150966"/>
    <lineage>
        <taxon>Eukaryota</taxon>
        <taxon>Viridiplantae</taxon>
        <taxon>Streptophyta</taxon>
        <taxon>Embryophyta</taxon>
        <taxon>Tracheophyta</taxon>
        <taxon>Spermatophyta</taxon>
        <taxon>Magnoliopsida</taxon>
        <taxon>eudicotyledons</taxon>
        <taxon>Gunneridae</taxon>
        <taxon>Pentapetalae</taxon>
        <taxon>Caryophyllales</taxon>
        <taxon>Nepenthaceae</taxon>
        <taxon>Nepenthes</taxon>
    </lineage>
</organism>
<dbReference type="EMBL" id="BSYO01000017">
    <property type="protein sequence ID" value="GMH17095.1"/>
    <property type="molecule type" value="Genomic_DNA"/>
</dbReference>
<feature type="compositionally biased region" description="Polar residues" evidence="1">
    <location>
        <begin position="132"/>
        <end position="147"/>
    </location>
</feature>
<dbReference type="PANTHER" id="PTHR36078:SF2">
    <property type="entry name" value="OS09G0473966 PROTEIN"/>
    <property type="match status" value="1"/>
</dbReference>
<comment type="caution">
    <text evidence="2">The sequence shown here is derived from an EMBL/GenBank/DDBJ whole genome shotgun (WGS) entry which is preliminary data.</text>
</comment>
<feature type="region of interest" description="Disordered" evidence="1">
    <location>
        <begin position="129"/>
        <end position="164"/>
    </location>
</feature>
<accession>A0AAD3SUB1</accession>
<proteinExistence type="predicted"/>
<gene>
    <name evidence="2" type="ORF">Nepgr_018936</name>
</gene>
<feature type="compositionally biased region" description="Low complexity" evidence="1">
    <location>
        <begin position="12"/>
        <end position="30"/>
    </location>
</feature>
<dbReference type="Proteomes" id="UP001279734">
    <property type="component" value="Unassembled WGS sequence"/>
</dbReference>
<dbReference type="AlphaFoldDB" id="A0AAD3SUB1"/>
<feature type="region of interest" description="Disordered" evidence="1">
    <location>
        <begin position="1"/>
        <end position="47"/>
    </location>
</feature>
<evidence type="ECO:0000256" key="1">
    <source>
        <dbReference type="SAM" id="MobiDB-lite"/>
    </source>
</evidence>
<keyword evidence="3" id="KW-1185">Reference proteome</keyword>
<sequence>MAAPRSSPPPASLRSASNSESSSTSPILHSSPPPPPPPDSSQHKEDHAVDCGTLDELHKNPDSVNIFEQFESEEDIKKYQKYEADYACRLMSKYFKKNIYGGDTFDLKVAIDNDTIKASRWHVVRSHADPLQSCSEEQNGSGSTSAVETAGAVSNGKPQLKKSS</sequence>
<protein>
    <submittedName>
        <fullName evidence="2">Uncharacterized protein</fullName>
    </submittedName>
</protein>
<name>A0AAD3SUB1_NEPGR</name>
<evidence type="ECO:0000313" key="3">
    <source>
        <dbReference type="Proteomes" id="UP001279734"/>
    </source>
</evidence>
<reference evidence="2" key="1">
    <citation type="submission" date="2023-05" db="EMBL/GenBank/DDBJ databases">
        <title>Nepenthes gracilis genome sequencing.</title>
        <authorList>
            <person name="Fukushima K."/>
        </authorList>
    </citation>
    <scope>NUCLEOTIDE SEQUENCE</scope>
    <source>
        <strain evidence="2">SING2019-196</strain>
    </source>
</reference>
<evidence type="ECO:0000313" key="2">
    <source>
        <dbReference type="EMBL" id="GMH17095.1"/>
    </source>
</evidence>